<geneLocation type="plasmid" evidence="2 3">
    <name>unnamed1</name>
</geneLocation>
<feature type="transmembrane region" description="Helical" evidence="1">
    <location>
        <begin position="119"/>
        <end position="140"/>
    </location>
</feature>
<keyword evidence="1" id="KW-0812">Transmembrane</keyword>
<evidence type="ECO:0000256" key="1">
    <source>
        <dbReference type="SAM" id="Phobius"/>
    </source>
</evidence>
<evidence type="ECO:0000313" key="2">
    <source>
        <dbReference type="EMBL" id="QIV79576.1"/>
    </source>
</evidence>
<reference evidence="2 3" key="1">
    <citation type="submission" date="2019-04" db="EMBL/GenBank/DDBJ databases">
        <title>Draft, Whole-Genome Sequence of the Anthracene-degrading Mycobacterium frederiksbergense LB501T, Isolated from a Polycyclic Aromatic Hydrocarbon (PAH)-Contaminated Soil.</title>
        <authorList>
            <person name="Augelletti F."/>
        </authorList>
    </citation>
    <scope>NUCLEOTIDE SEQUENCE [LARGE SCALE GENOMIC DNA]</scope>
    <source>
        <strain evidence="2 3">LB 501T</strain>
        <plasmid evidence="2 3">unnamed1</plasmid>
    </source>
</reference>
<dbReference type="KEGG" id="mfre:EXE63_00565"/>
<dbReference type="Proteomes" id="UP000501849">
    <property type="component" value="Plasmid unnamed1"/>
</dbReference>
<dbReference type="EMBL" id="CP038797">
    <property type="protein sequence ID" value="QIV79576.1"/>
    <property type="molecule type" value="Genomic_DNA"/>
</dbReference>
<accession>A0A6H0RXE0</accession>
<sequence>MDSDQDALRAHVRMRLAFWQAQDRRSITTGPNWLWRGQHVAPLRQSDLSAGTAELIARRRTAGTPTAALFDPSGPRRRRLPRWASMRAAACWAVAATVWALVAMISARATDDRAGIGTAAGWGALLCAGAALAVFGLALWARRDPLNLNAAQVDEVDAARRVLEWNPLAGAGPITPGGGYLLEGIAVVEDLMASPGWALPGADVVRLRFDPDEEIFQIARAAYCLDAHDSGSAALGQPFVVTGLGNAVLRTERRFLTEALLGRLIVLHRCVSTLSELQQRRDQVTSTADSSVPSGALFTAVVENELAAAALNDLNTDLLAMTKAYENIGASANTQYRN</sequence>
<protein>
    <submittedName>
        <fullName evidence="2">Uncharacterized protein</fullName>
    </submittedName>
</protein>
<dbReference type="AlphaFoldDB" id="A0A6H0RXE0"/>
<organism evidence="2 3">
    <name type="scientific">Mycolicibacterium frederiksbergense</name>
    <dbReference type="NCBI Taxonomy" id="117567"/>
    <lineage>
        <taxon>Bacteria</taxon>
        <taxon>Bacillati</taxon>
        <taxon>Actinomycetota</taxon>
        <taxon>Actinomycetes</taxon>
        <taxon>Mycobacteriales</taxon>
        <taxon>Mycobacteriaceae</taxon>
        <taxon>Mycolicibacterium</taxon>
    </lineage>
</organism>
<keyword evidence="2" id="KW-0614">Plasmid</keyword>
<evidence type="ECO:0000313" key="3">
    <source>
        <dbReference type="Proteomes" id="UP000501849"/>
    </source>
</evidence>
<gene>
    <name evidence="2" type="ORF">EXE63_00565</name>
</gene>
<dbReference type="RefSeq" id="WP_168140362.1">
    <property type="nucleotide sequence ID" value="NZ_CP038797.1"/>
</dbReference>
<feature type="transmembrane region" description="Helical" evidence="1">
    <location>
        <begin position="86"/>
        <end position="107"/>
    </location>
</feature>
<keyword evidence="1" id="KW-0472">Membrane</keyword>
<name>A0A6H0RXE0_9MYCO</name>
<keyword evidence="1" id="KW-1133">Transmembrane helix</keyword>
<keyword evidence="3" id="KW-1185">Reference proteome</keyword>
<proteinExistence type="predicted"/>